<evidence type="ECO:0000256" key="5">
    <source>
        <dbReference type="ARBA" id="ARBA00023136"/>
    </source>
</evidence>
<keyword evidence="3" id="KW-0732">Signal</keyword>
<dbReference type="GO" id="GO:0005765">
    <property type="term" value="C:lysosomal membrane"/>
    <property type="evidence" value="ECO:0007669"/>
    <property type="project" value="UniProtKB-SubCell"/>
</dbReference>
<reference evidence="12" key="1">
    <citation type="submission" date="2020-03" db="EMBL/GenBank/DDBJ databases">
        <title>Melopsittacus undulatus (budgerigar) genome, bMelUnd1, maternal haplotype with Z.</title>
        <authorList>
            <person name="Gedman G."/>
            <person name="Mountcastle J."/>
            <person name="Haase B."/>
            <person name="Formenti G."/>
            <person name="Wright T."/>
            <person name="Apodaca J."/>
            <person name="Pelan S."/>
            <person name="Chow W."/>
            <person name="Rhie A."/>
            <person name="Howe K."/>
            <person name="Fedrigo O."/>
            <person name="Jarvis E.D."/>
        </authorList>
    </citation>
    <scope>NUCLEOTIDE SEQUENCE [LARGE SCALE GENOMIC DNA]</scope>
</reference>
<keyword evidence="4" id="KW-1133">Transmembrane helix</keyword>
<keyword evidence="2" id="KW-0812">Transmembrane</keyword>
<dbReference type="Pfam" id="PF15065">
    <property type="entry name" value="NCU-G1"/>
    <property type="match status" value="1"/>
</dbReference>
<keyword evidence="7" id="KW-0458">Lysosome</keyword>
<keyword evidence="6" id="KW-0325">Glycoprotein</keyword>
<evidence type="ECO:0000256" key="2">
    <source>
        <dbReference type="ARBA" id="ARBA00022692"/>
    </source>
</evidence>
<dbReference type="InterPro" id="IPR029382">
    <property type="entry name" value="NCU-G1"/>
</dbReference>
<reference evidence="12" key="3">
    <citation type="submission" date="2025-09" db="UniProtKB">
        <authorList>
            <consortium name="Ensembl"/>
        </authorList>
    </citation>
    <scope>IDENTIFICATION</scope>
</reference>
<evidence type="ECO:0000256" key="10">
    <source>
        <dbReference type="ARBA" id="ARBA00044960"/>
    </source>
</evidence>
<organism evidence="12 13">
    <name type="scientific">Melopsittacus undulatus</name>
    <name type="common">Budgerigar</name>
    <name type="synonym">Psittacus undulatus</name>
    <dbReference type="NCBI Taxonomy" id="13146"/>
    <lineage>
        <taxon>Eukaryota</taxon>
        <taxon>Metazoa</taxon>
        <taxon>Chordata</taxon>
        <taxon>Craniata</taxon>
        <taxon>Vertebrata</taxon>
        <taxon>Euteleostomi</taxon>
        <taxon>Archelosauria</taxon>
        <taxon>Archosauria</taxon>
        <taxon>Dinosauria</taxon>
        <taxon>Saurischia</taxon>
        <taxon>Theropoda</taxon>
        <taxon>Coelurosauria</taxon>
        <taxon>Aves</taxon>
        <taxon>Neognathae</taxon>
        <taxon>Neoaves</taxon>
        <taxon>Telluraves</taxon>
        <taxon>Australaves</taxon>
        <taxon>Psittaciformes</taxon>
        <taxon>Psittaculidae</taxon>
        <taxon>Melopsittacus</taxon>
    </lineage>
</organism>
<evidence type="ECO:0000313" key="13">
    <source>
        <dbReference type="Proteomes" id="UP000694405"/>
    </source>
</evidence>
<evidence type="ECO:0000256" key="4">
    <source>
        <dbReference type="ARBA" id="ARBA00022989"/>
    </source>
</evidence>
<comment type="subunit">
    <text evidence="10">Interacts (via lumenal domain) with lysosomal protein MFSD1; the interaction starts while both proteins are still in the endoplasmic reticulum and is required for stabilization of MFSD1 in lysosomes but has no direct effect on its targeting to lysosomes or transporter activity.</text>
</comment>
<dbReference type="Proteomes" id="UP000694405">
    <property type="component" value="Chromosome 20"/>
</dbReference>
<evidence type="ECO:0000256" key="11">
    <source>
        <dbReference type="SAM" id="MobiDB-lite"/>
    </source>
</evidence>
<protein>
    <submittedName>
        <fullName evidence="12">Uncharacterized protein</fullName>
    </submittedName>
</protein>
<evidence type="ECO:0000256" key="7">
    <source>
        <dbReference type="ARBA" id="ARBA00023228"/>
    </source>
</evidence>
<dbReference type="PANTHER" id="PTHR31981">
    <property type="entry name" value="GLYCOSYLATED LYSOSOMAL MEMBRANE PROTEIN"/>
    <property type="match status" value="1"/>
</dbReference>
<comment type="similarity">
    <text evidence="1">Belongs to the GLMP family.</text>
</comment>
<reference evidence="12" key="2">
    <citation type="submission" date="2025-08" db="UniProtKB">
        <authorList>
            <consortium name="Ensembl"/>
        </authorList>
    </citation>
    <scope>IDENTIFICATION</scope>
</reference>
<accession>A0A8V5GEQ1</accession>
<comment type="function">
    <text evidence="8">Required to protect lysosomal transporter MFSD1 from lysosomal proteolysis and for MFSD1 lysosomal localization.</text>
</comment>
<sequence>MGFNGAAMGLWGWGTLLPGQAPAPCESRRCPQVSLQYNPGWNGSSVNVLHVRAVGAADTLHYVWSSIGGPAVLLLATRSSTSALGIDWDRLLSPAPAGAVWIEPPGSVTHAAAVVFTKGFSMYSETGAQKEFFYPTYDLSDFSWASINHTLNHTALTAEFSGVPAADPSGSFSNGSLAFRVRAQGRPHTVLPSLLHTANSSKVEFILAGVAPRGNGSRFVLEVAAVEEPGLAPALRVLRSIDDEYTPTVFEVSPDQGPQHREPALRSPHGSHPPPGAVPGSPGLERELCTELPAVEGDSLWLPVAAARGRDPLPLPGAASSQLEPAPVQPRPCLLWGRGWQQLQHQRPQHLLWGRGGEGL</sequence>
<evidence type="ECO:0000256" key="8">
    <source>
        <dbReference type="ARBA" id="ARBA00024176"/>
    </source>
</evidence>
<feature type="region of interest" description="Disordered" evidence="11">
    <location>
        <begin position="249"/>
        <end position="284"/>
    </location>
</feature>
<evidence type="ECO:0000256" key="9">
    <source>
        <dbReference type="ARBA" id="ARBA00024189"/>
    </source>
</evidence>
<evidence type="ECO:0000313" key="12">
    <source>
        <dbReference type="Ensembl" id="ENSMUNP00000022800.1"/>
    </source>
</evidence>
<proteinExistence type="inferred from homology"/>
<evidence type="ECO:0000256" key="1">
    <source>
        <dbReference type="ARBA" id="ARBA00010599"/>
    </source>
</evidence>
<name>A0A8V5GEQ1_MELUD</name>
<keyword evidence="5" id="KW-0472">Membrane</keyword>
<dbReference type="PANTHER" id="PTHR31981:SF1">
    <property type="entry name" value="GLYCOSYLATED LYSOSOMAL MEMBRANE PROTEIN"/>
    <property type="match status" value="1"/>
</dbReference>
<evidence type="ECO:0000256" key="3">
    <source>
        <dbReference type="ARBA" id="ARBA00022729"/>
    </source>
</evidence>
<dbReference type="AlphaFoldDB" id="A0A8V5GEQ1"/>
<keyword evidence="13" id="KW-1185">Reference proteome</keyword>
<evidence type="ECO:0000256" key="6">
    <source>
        <dbReference type="ARBA" id="ARBA00023180"/>
    </source>
</evidence>
<comment type="subcellular location">
    <subcellularLocation>
        <location evidence="9">Lysosome membrane</location>
        <topology evidence="9">Single-pass type I membrane protein</topology>
        <orientation evidence="9">Lumenal side</orientation>
    </subcellularLocation>
</comment>
<dbReference type="Ensembl" id="ENSMUNT00000034212.1">
    <property type="protein sequence ID" value="ENSMUNP00000022800.1"/>
    <property type="gene ID" value="ENSMUNG00000018309.1"/>
</dbReference>